<feature type="transmembrane region" description="Helical" evidence="1">
    <location>
        <begin position="173"/>
        <end position="190"/>
    </location>
</feature>
<organism evidence="2 3">
    <name type="scientific">Sulfitobacter guttiformis</name>
    <dbReference type="NCBI Taxonomy" id="74349"/>
    <lineage>
        <taxon>Bacteria</taxon>
        <taxon>Pseudomonadati</taxon>
        <taxon>Pseudomonadota</taxon>
        <taxon>Alphaproteobacteria</taxon>
        <taxon>Rhodobacterales</taxon>
        <taxon>Roseobacteraceae</taxon>
        <taxon>Sulfitobacter</taxon>
    </lineage>
</organism>
<dbReference type="STRING" id="1443111.Z949_1985"/>
<sequence>MSETDQQNWMERLVRHRTGLLAMSVAESTAVPLPLEAVIVPLMVGHPKRALKIAFWIWIGSLVGATVFYLVGLWLRDPVVLPVLDVLGQRALFDDMIADLEEGGLFWTVFAVSFLPLPMQLATLGAGAAGGNYIVFLAAIALSRGLRYFGLAIVAQSVGNRLAHLSVPRHKVVFWGAGVLVLGWGLYKLFTL</sequence>
<dbReference type="OrthoDB" id="9810270at2"/>
<keyword evidence="3" id="KW-1185">Reference proteome</keyword>
<keyword evidence="1" id="KW-0812">Transmembrane</keyword>
<comment type="caution">
    <text evidence="2">The sequence shown here is derived from an EMBL/GenBank/DDBJ whole genome shotgun (WGS) entry which is preliminary data.</text>
</comment>
<evidence type="ECO:0000256" key="1">
    <source>
        <dbReference type="SAM" id="Phobius"/>
    </source>
</evidence>
<keyword evidence="1" id="KW-1133">Transmembrane helix</keyword>
<dbReference type="PANTHER" id="PTHR42709">
    <property type="entry name" value="ALKALINE PHOSPHATASE LIKE PROTEIN"/>
    <property type="match status" value="1"/>
</dbReference>
<dbReference type="GO" id="GO:0005886">
    <property type="term" value="C:plasma membrane"/>
    <property type="evidence" value="ECO:0007669"/>
    <property type="project" value="TreeGrafter"/>
</dbReference>
<name>A0A420DMT5_9RHOB</name>
<feature type="transmembrane region" description="Helical" evidence="1">
    <location>
        <begin position="55"/>
        <end position="75"/>
    </location>
</feature>
<dbReference type="AlphaFoldDB" id="A0A420DMT5"/>
<dbReference type="PANTHER" id="PTHR42709:SF11">
    <property type="entry name" value="DEDA FAMILY PROTEIN"/>
    <property type="match status" value="1"/>
</dbReference>
<feature type="transmembrane region" description="Helical" evidence="1">
    <location>
        <begin position="133"/>
        <end position="153"/>
    </location>
</feature>
<protein>
    <submittedName>
        <fullName evidence="2">Membrane protein YqaA with SNARE-associated domain</fullName>
    </submittedName>
</protein>
<dbReference type="RefSeq" id="WP_025062460.1">
    <property type="nucleotide sequence ID" value="NZ_RAQK01000001.1"/>
</dbReference>
<feature type="transmembrane region" description="Helical" evidence="1">
    <location>
        <begin position="105"/>
        <end position="126"/>
    </location>
</feature>
<keyword evidence="1" id="KW-0472">Membrane</keyword>
<dbReference type="EMBL" id="RAQK01000001">
    <property type="protein sequence ID" value="RKE95497.1"/>
    <property type="molecule type" value="Genomic_DNA"/>
</dbReference>
<accession>A0A420DMT5</accession>
<evidence type="ECO:0000313" key="3">
    <source>
        <dbReference type="Proteomes" id="UP000284407"/>
    </source>
</evidence>
<evidence type="ECO:0000313" key="2">
    <source>
        <dbReference type="EMBL" id="RKE95497.1"/>
    </source>
</evidence>
<proteinExistence type="predicted"/>
<dbReference type="Proteomes" id="UP000284407">
    <property type="component" value="Unassembled WGS sequence"/>
</dbReference>
<dbReference type="InterPro" id="IPR051311">
    <property type="entry name" value="DedA_domain"/>
</dbReference>
<gene>
    <name evidence="2" type="ORF">C8N30_0032</name>
</gene>
<reference evidence="2 3" key="1">
    <citation type="submission" date="2018-09" db="EMBL/GenBank/DDBJ databases">
        <title>Genomic Encyclopedia of Archaeal and Bacterial Type Strains, Phase II (KMG-II): from individual species to whole genera.</title>
        <authorList>
            <person name="Goeker M."/>
        </authorList>
    </citation>
    <scope>NUCLEOTIDE SEQUENCE [LARGE SCALE GENOMIC DNA]</scope>
    <source>
        <strain evidence="2 3">DSM 11458</strain>
    </source>
</reference>